<feature type="transmembrane region" description="Helical" evidence="7">
    <location>
        <begin position="232"/>
        <end position="253"/>
    </location>
</feature>
<dbReference type="SUPFAM" id="SSF103481">
    <property type="entry name" value="Multidrug resistance efflux transporter EmrE"/>
    <property type="match status" value="2"/>
</dbReference>
<feature type="domain" description="EamA" evidence="8">
    <location>
        <begin position="32"/>
        <end position="159"/>
    </location>
</feature>
<accession>A0A7S8HDL8</accession>
<feature type="transmembrane region" description="Helical" evidence="7">
    <location>
        <begin position="86"/>
        <end position="108"/>
    </location>
</feature>
<evidence type="ECO:0000256" key="7">
    <source>
        <dbReference type="SAM" id="Phobius"/>
    </source>
</evidence>
<gene>
    <name evidence="9" type="ORF">HW532_20050</name>
</gene>
<evidence type="ECO:0000313" key="10">
    <source>
        <dbReference type="Proteomes" id="UP000593594"/>
    </source>
</evidence>
<dbReference type="InterPro" id="IPR050638">
    <property type="entry name" value="AA-Vitamin_Transporters"/>
</dbReference>
<feature type="transmembrane region" description="Helical" evidence="7">
    <location>
        <begin position="145"/>
        <end position="164"/>
    </location>
</feature>
<dbReference type="KEGG" id="kmn:HW532_20050"/>
<feature type="transmembrane region" description="Helical" evidence="7">
    <location>
        <begin position="170"/>
        <end position="189"/>
    </location>
</feature>
<dbReference type="AlphaFoldDB" id="A0A7S8HDL8"/>
<evidence type="ECO:0000256" key="5">
    <source>
        <dbReference type="ARBA" id="ARBA00023136"/>
    </source>
</evidence>
<feature type="region of interest" description="Disordered" evidence="6">
    <location>
        <begin position="308"/>
        <end position="327"/>
    </location>
</feature>
<dbReference type="RefSeq" id="WP_213162158.1">
    <property type="nucleotide sequence ID" value="NZ_CP058214.1"/>
</dbReference>
<evidence type="ECO:0000256" key="6">
    <source>
        <dbReference type="SAM" id="MobiDB-lite"/>
    </source>
</evidence>
<comment type="similarity">
    <text evidence="2">Belongs to the EamA transporter family.</text>
</comment>
<protein>
    <submittedName>
        <fullName evidence="9">DMT family transporter</fullName>
    </submittedName>
</protein>
<feature type="domain" description="EamA" evidence="8">
    <location>
        <begin position="172"/>
        <end position="305"/>
    </location>
</feature>
<dbReference type="PANTHER" id="PTHR32322:SF2">
    <property type="entry name" value="EAMA DOMAIN-CONTAINING PROTEIN"/>
    <property type="match status" value="1"/>
</dbReference>
<dbReference type="Pfam" id="PF00892">
    <property type="entry name" value="EamA"/>
    <property type="match status" value="2"/>
</dbReference>
<feature type="transmembrane region" description="Helical" evidence="7">
    <location>
        <begin position="53"/>
        <end position="74"/>
    </location>
</feature>
<keyword evidence="3 7" id="KW-0812">Transmembrane</keyword>
<evidence type="ECO:0000313" key="9">
    <source>
        <dbReference type="EMBL" id="QPC44790.1"/>
    </source>
</evidence>
<keyword evidence="4 7" id="KW-1133">Transmembrane helix</keyword>
<dbReference type="InterPro" id="IPR037185">
    <property type="entry name" value="EmrE-like"/>
</dbReference>
<dbReference type="Proteomes" id="UP000593594">
    <property type="component" value="Chromosome"/>
</dbReference>
<evidence type="ECO:0000256" key="4">
    <source>
        <dbReference type="ARBA" id="ARBA00022989"/>
    </source>
</evidence>
<sequence>MTSETTARTARSGEAAGADEANGWLVRLSPVLFLLLWSLGFPVAKIGTAHADPLLFLTMRYGLVLAVLAPLVLWLRPDWPSRAVEWLHIAVVGVLIQTVYFGLCYVAFALGTSAGTVALVVSLQPVLVALLAPALVGEVIGLKRWIGFALGFTGAVIVILGRSSVETTSVAGLVCALGALLGMTFATLYEKRFGRTQHPVAANVIQYAAGLVTTLPLALAFGTAAVSWSPELVAALAYLVIGNSLVAITLLLAMIRRGEASRVSALFYLVPPTAALLAWVLLDEAMPPLAWAGMAVAAVGVAMVSPRGARPERAGAPAPVKARKSRA</sequence>
<feature type="transmembrane region" description="Helical" evidence="7">
    <location>
        <begin position="288"/>
        <end position="305"/>
    </location>
</feature>
<feature type="transmembrane region" description="Helical" evidence="7">
    <location>
        <begin position="201"/>
        <end position="226"/>
    </location>
</feature>
<evidence type="ECO:0000256" key="3">
    <source>
        <dbReference type="ARBA" id="ARBA00022692"/>
    </source>
</evidence>
<dbReference type="GO" id="GO:0016020">
    <property type="term" value="C:membrane"/>
    <property type="evidence" value="ECO:0007669"/>
    <property type="project" value="UniProtKB-SubCell"/>
</dbReference>
<comment type="subcellular location">
    <subcellularLocation>
        <location evidence="1">Membrane</location>
        <topology evidence="1">Multi-pass membrane protein</topology>
    </subcellularLocation>
</comment>
<evidence type="ECO:0000259" key="8">
    <source>
        <dbReference type="Pfam" id="PF00892"/>
    </source>
</evidence>
<evidence type="ECO:0000256" key="1">
    <source>
        <dbReference type="ARBA" id="ARBA00004141"/>
    </source>
</evidence>
<feature type="transmembrane region" description="Helical" evidence="7">
    <location>
        <begin position="114"/>
        <end position="136"/>
    </location>
</feature>
<reference evidence="9 10" key="1">
    <citation type="submission" date="2020-06" db="EMBL/GenBank/DDBJ databases">
        <title>Genome sequence of 2 isolates from Red Sea Mangroves.</title>
        <authorList>
            <person name="Sefrji F."/>
            <person name="Michoud G."/>
            <person name="Merlino G."/>
            <person name="Daffonchio D."/>
        </authorList>
    </citation>
    <scope>NUCLEOTIDE SEQUENCE [LARGE SCALE GENOMIC DNA]</scope>
    <source>
        <strain evidence="9 10">R1DC25</strain>
    </source>
</reference>
<dbReference type="PANTHER" id="PTHR32322">
    <property type="entry name" value="INNER MEMBRANE TRANSPORTER"/>
    <property type="match status" value="1"/>
</dbReference>
<feature type="compositionally biased region" description="Low complexity" evidence="6">
    <location>
        <begin position="308"/>
        <end position="319"/>
    </location>
</feature>
<dbReference type="EMBL" id="CP058214">
    <property type="protein sequence ID" value="QPC44790.1"/>
    <property type="molecule type" value="Genomic_DNA"/>
</dbReference>
<keyword evidence="5 7" id="KW-0472">Membrane</keyword>
<proteinExistence type="inferred from homology"/>
<dbReference type="InterPro" id="IPR000620">
    <property type="entry name" value="EamA_dom"/>
</dbReference>
<keyword evidence="10" id="KW-1185">Reference proteome</keyword>
<evidence type="ECO:0000256" key="2">
    <source>
        <dbReference type="ARBA" id="ARBA00007362"/>
    </source>
</evidence>
<feature type="transmembrane region" description="Helical" evidence="7">
    <location>
        <begin position="265"/>
        <end position="282"/>
    </location>
</feature>
<organism evidence="9 10">
    <name type="scientific">Kaustia mangrovi</name>
    <dbReference type="NCBI Taxonomy" id="2593653"/>
    <lineage>
        <taxon>Bacteria</taxon>
        <taxon>Pseudomonadati</taxon>
        <taxon>Pseudomonadota</taxon>
        <taxon>Alphaproteobacteria</taxon>
        <taxon>Hyphomicrobiales</taxon>
        <taxon>Parvibaculaceae</taxon>
        <taxon>Kaustia</taxon>
    </lineage>
</organism>
<feature type="transmembrane region" description="Helical" evidence="7">
    <location>
        <begin position="21"/>
        <end position="41"/>
    </location>
</feature>
<name>A0A7S8HDL8_9HYPH</name>